<evidence type="ECO:0000256" key="1">
    <source>
        <dbReference type="SAM" id="MobiDB-lite"/>
    </source>
</evidence>
<sequence>MFIHFGSNQGEHTDVTQPDLTEIYPDIEKAARITASAWQGTIDIDDAIQEISLALLADNYVENVIAMDPAARRTVLRKIGQHIAAHYRTEYELFSGHYRYGPGEVRGLLHRGALHDDPRDSFDAGTADLRAAWPALNKRYQAALTARFLNGQEPGDGAERMRITRAIDTLTELMNRNVRSQAAPGHDGPGARQAMSNGRAAWVTRRDAQQRLRALPSIDVL</sequence>
<dbReference type="Proteomes" id="UP000295680">
    <property type="component" value="Unassembled WGS sequence"/>
</dbReference>
<dbReference type="AlphaFoldDB" id="A0A4R2JJS3"/>
<name>A0A4R2JJS3_9PSEU</name>
<protein>
    <submittedName>
        <fullName evidence="2">Uncharacterized protein</fullName>
    </submittedName>
</protein>
<reference evidence="2 3" key="1">
    <citation type="submission" date="2019-03" db="EMBL/GenBank/DDBJ databases">
        <title>Genomic Encyclopedia of Type Strains, Phase IV (KMG-IV): sequencing the most valuable type-strain genomes for metagenomic binning, comparative biology and taxonomic classification.</title>
        <authorList>
            <person name="Goeker M."/>
        </authorList>
    </citation>
    <scope>NUCLEOTIDE SEQUENCE [LARGE SCALE GENOMIC DNA]</scope>
    <source>
        <strain evidence="2 3">DSM 45934</strain>
    </source>
</reference>
<organism evidence="2 3">
    <name type="scientific">Actinocrispum wychmicini</name>
    <dbReference type="NCBI Taxonomy" id="1213861"/>
    <lineage>
        <taxon>Bacteria</taxon>
        <taxon>Bacillati</taxon>
        <taxon>Actinomycetota</taxon>
        <taxon>Actinomycetes</taxon>
        <taxon>Pseudonocardiales</taxon>
        <taxon>Pseudonocardiaceae</taxon>
        <taxon>Actinocrispum</taxon>
    </lineage>
</organism>
<accession>A0A4R2JJS3</accession>
<evidence type="ECO:0000313" key="3">
    <source>
        <dbReference type="Proteomes" id="UP000295680"/>
    </source>
</evidence>
<gene>
    <name evidence="2" type="ORF">EV192_106244</name>
</gene>
<keyword evidence="3" id="KW-1185">Reference proteome</keyword>
<evidence type="ECO:0000313" key="2">
    <source>
        <dbReference type="EMBL" id="TCO56769.1"/>
    </source>
</evidence>
<dbReference type="Pfam" id="PF25684">
    <property type="entry name" value="Mycobacteriophage_Gp53"/>
    <property type="match status" value="1"/>
</dbReference>
<dbReference type="InterPro" id="IPR057899">
    <property type="entry name" value="Gp53"/>
</dbReference>
<comment type="caution">
    <text evidence="2">The sequence shown here is derived from an EMBL/GenBank/DDBJ whole genome shotgun (WGS) entry which is preliminary data.</text>
</comment>
<feature type="region of interest" description="Disordered" evidence="1">
    <location>
        <begin position="180"/>
        <end position="201"/>
    </location>
</feature>
<proteinExistence type="predicted"/>
<dbReference type="EMBL" id="SLWS01000006">
    <property type="protein sequence ID" value="TCO56769.1"/>
    <property type="molecule type" value="Genomic_DNA"/>
</dbReference>